<gene>
    <name evidence="1" type="ORF">METZ01_LOCUS117242</name>
</gene>
<reference evidence="1" key="1">
    <citation type="submission" date="2018-05" db="EMBL/GenBank/DDBJ databases">
        <authorList>
            <person name="Lanie J.A."/>
            <person name="Ng W.-L."/>
            <person name="Kazmierczak K.M."/>
            <person name="Andrzejewski T.M."/>
            <person name="Davidsen T.M."/>
            <person name="Wayne K.J."/>
            <person name="Tettelin H."/>
            <person name="Glass J.I."/>
            <person name="Rusch D."/>
            <person name="Podicherti R."/>
            <person name="Tsui H.-C.T."/>
            <person name="Winkler M.E."/>
        </authorList>
    </citation>
    <scope>NUCLEOTIDE SEQUENCE</scope>
</reference>
<organism evidence="1">
    <name type="scientific">marine metagenome</name>
    <dbReference type="NCBI Taxonomy" id="408172"/>
    <lineage>
        <taxon>unclassified sequences</taxon>
        <taxon>metagenomes</taxon>
        <taxon>ecological metagenomes</taxon>
    </lineage>
</organism>
<accession>A0A381XI30</accession>
<evidence type="ECO:0000313" key="1">
    <source>
        <dbReference type="EMBL" id="SVA64388.1"/>
    </source>
</evidence>
<proteinExistence type="predicted"/>
<protein>
    <recommendedName>
        <fullName evidence="2">Type IX secretion system membrane protein PorP/SprF</fullName>
    </recommendedName>
</protein>
<feature type="non-terminal residue" evidence="1">
    <location>
        <position position="1"/>
    </location>
</feature>
<sequence>SGQILSTAGTGIAGDIDPALNPAMLKNDHPYLQFSLNRWLGDVTGGHTLFRWGHDIQKQVSIQSWSAKELELWGDSPAERPLGSFGVHLASAAFSISHHFNTPYRFGLRVQSNYSHLFTESLWGLTMDGGIVLPIGPSITLAGVVRNLGFEYTNNIRTTLPIESGIGLNMKVPNVNTSLLADILYNIDHGKEMRFALATDWKHFNVISGRSISENRNAFSLGFSFNYRSWKVNYGMYFHENSAVLGTPRFLDVRLYL</sequence>
<evidence type="ECO:0008006" key="2">
    <source>
        <dbReference type="Google" id="ProtNLM"/>
    </source>
</evidence>
<dbReference type="AlphaFoldDB" id="A0A381XI30"/>
<dbReference type="EMBL" id="UINC01015257">
    <property type="protein sequence ID" value="SVA64388.1"/>
    <property type="molecule type" value="Genomic_DNA"/>
</dbReference>
<name>A0A381XI30_9ZZZZ</name>